<dbReference type="InterPro" id="IPR041698">
    <property type="entry name" value="Methyltransf_25"/>
</dbReference>
<dbReference type="CDD" id="cd02440">
    <property type="entry name" value="AdoMet_MTases"/>
    <property type="match status" value="1"/>
</dbReference>
<keyword evidence="2 4" id="KW-0808">Transferase</keyword>
<dbReference type="GO" id="GO:0008168">
    <property type="term" value="F:methyltransferase activity"/>
    <property type="evidence" value="ECO:0007669"/>
    <property type="project" value="UniProtKB-KW"/>
</dbReference>
<dbReference type="RefSeq" id="WP_073589107.1">
    <property type="nucleotide sequence ID" value="NZ_FRFD01000006.1"/>
</dbReference>
<dbReference type="InterPro" id="IPR029063">
    <property type="entry name" value="SAM-dependent_MTases_sf"/>
</dbReference>
<dbReference type="PANTHER" id="PTHR43861">
    <property type="entry name" value="TRANS-ACONITATE 2-METHYLTRANSFERASE-RELATED"/>
    <property type="match status" value="1"/>
</dbReference>
<dbReference type="OrthoDB" id="9804312at2"/>
<evidence type="ECO:0000313" key="4">
    <source>
        <dbReference type="EMBL" id="SHO49483.1"/>
    </source>
</evidence>
<evidence type="ECO:0000256" key="1">
    <source>
        <dbReference type="ARBA" id="ARBA00022603"/>
    </source>
</evidence>
<evidence type="ECO:0000259" key="3">
    <source>
        <dbReference type="Pfam" id="PF13649"/>
    </source>
</evidence>
<accession>A0A1M7YA25</accession>
<dbReference type="PANTHER" id="PTHR43861:SF1">
    <property type="entry name" value="TRANS-ACONITATE 2-METHYLTRANSFERASE"/>
    <property type="match status" value="1"/>
</dbReference>
<sequence length="199" mass="22677">MDSIDYYNKNANLYFENTVDSNTQESREKFLSVLSEGGAILDLGCGSGRDSLEFIQSGYDVTAIDGAEELCELASIHIGQDVLCMQFKELDFDEVFDGIWASASLLHIVPDEFDEIFQKIIKALKPQGVLYMSFGHGDFAGYRNGRYFKDFKTKAMKDFLTGYPEIELLEIWKSTEDLGEANLDEWLHVLLKKHEDKQE</sequence>
<evidence type="ECO:0000256" key="2">
    <source>
        <dbReference type="ARBA" id="ARBA00022679"/>
    </source>
</evidence>
<dbReference type="GO" id="GO:0032259">
    <property type="term" value="P:methylation"/>
    <property type="evidence" value="ECO:0007669"/>
    <property type="project" value="UniProtKB-KW"/>
</dbReference>
<dbReference type="AlphaFoldDB" id="A0A1M7YA25"/>
<proteinExistence type="predicted"/>
<dbReference type="EMBL" id="FRFD01000006">
    <property type="protein sequence ID" value="SHO49483.1"/>
    <property type="molecule type" value="Genomic_DNA"/>
</dbReference>
<keyword evidence="5" id="KW-1185">Reference proteome</keyword>
<organism evidence="4 5">
    <name type="scientific">Anaerocolumna xylanovorans DSM 12503</name>
    <dbReference type="NCBI Taxonomy" id="1121345"/>
    <lineage>
        <taxon>Bacteria</taxon>
        <taxon>Bacillati</taxon>
        <taxon>Bacillota</taxon>
        <taxon>Clostridia</taxon>
        <taxon>Lachnospirales</taxon>
        <taxon>Lachnospiraceae</taxon>
        <taxon>Anaerocolumna</taxon>
    </lineage>
</organism>
<protein>
    <submittedName>
        <fullName evidence="4">Methyltransferase domain-containing protein</fullName>
    </submittedName>
</protein>
<feature type="domain" description="Methyltransferase" evidence="3">
    <location>
        <begin position="40"/>
        <end position="128"/>
    </location>
</feature>
<evidence type="ECO:0000313" key="5">
    <source>
        <dbReference type="Proteomes" id="UP000184612"/>
    </source>
</evidence>
<keyword evidence="1 4" id="KW-0489">Methyltransferase</keyword>
<reference evidence="4 5" key="1">
    <citation type="submission" date="2016-12" db="EMBL/GenBank/DDBJ databases">
        <authorList>
            <person name="Song W.-J."/>
            <person name="Kurnit D.M."/>
        </authorList>
    </citation>
    <scope>NUCLEOTIDE SEQUENCE [LARGE SCALE GENOMIC DNA]</scope>
    <source>
        <strain evidence="4 5">DSM 12503</strain>
    </source>
</reference>
<gene>
    <name evidence="4" type="ORF">SAMN02745217_02356</name>
</gene>
<dbReference type="Gene3D" id="3.40.50.150">
    <property type="entry name" value="Vaccinia Virus protein VP39"/>
    <property type="match status" value="1"/>
</dbReference>
<dbReference type="STRING" id="1121345.SAMN02745217_02356"/>
<dbReference type="SUPFAM" id="SSF53335">
    <property type="entry name" value="S-adenosyl-L-methionine-dependent methyltransferases"/>
    <property type="match status" value="1"/>
</dbReference>
<dbReference type="Pfam" id="PF13649">
    <property type="entry name" value="Methyltransf_25"/>
    <property type="match status" value="1"/>
</dbReference>
<dbReference type="Proteomes" id="UP000184612">
    <property type="component" value="Unassembled WGS sequence"/>
</dbReference>
<name>A0A1M7YA25_9FIRM</name>